<proteinExistence type="inferred from homology"/>
<keyword evidence="2" id="KW-0324">Glycolysis</keyword>
<dbReference type="CDD" id="cd00311">
    <property type="entry name" value="TIM"/>
    <property type="match status" value="1"/>
</dbReference>
<comment type="pathway">
    <text evidence="2">Carbohydrate biosynthesis; gluconeogenesis.</text>
</comment>
<name>A0ABS5VDH8_9MICO</name>
<dbReference type="InterPro" id="IPR000652">
    <property type="entry name" value="Triosephosphate_isomerase"/>
</dbReference>
<dbReference type="Pfam" id="PF00121">
    <property type="entry name" value="TIM"/>
    <property type="match status" value="1"/>
</dbReference>
<evidence type="ECO:0000313" key="4">
    <source>
        <dbReference type="Proteomes" id="UP001519641"/>
    </source>
</evidence>
<evidence type="ECO:0000256" key="1">
    <source>
        <dbReference type="ARBA" id="ARBA00023235"/>
    </source>
</evidence>
<dbReference type="Proteomes" id="UP001519641">
    <property type="component" value="Unassembled WGS sequence"/>
</dbReference>
<dbReference type="PANTHER" id="PTHR21139">
    <property type="entry name" value="TRIOSEPHOSPHATE ISOMERASE"/>
    <property type="match status" value="1"/>
</dbReference>
<reference evidence="3 4" key="1">
    <citation type="submission" date="2021-05" db="EMBL/GenBank/DDBJ databases">
        <title>Whole genome sequence of Curtobacterium flaccumfaciens pv. flaccumfaciens strain CFBP 8819.</title>
        <authorList>
            <person name="Osdaghi E."/>
            <person name="Taghouti G."/>
            <person name="Portier P."/>
            <person name="Fazliarab A."/>
            <person name="Taghavi S.M."/>
            <person name="Briand M."/>
            <person name="Le-Saux M."/>
            <person name="Jacques M.-A."/>
        </authorList>
    </citation>
    <scope>NUCLEOTIDE SEQUENCE [LARGE SCALE GENOMIC DNA]</scope>
    <source>
        <strain evidence="3 4">CFBP 8819</strain>
    </source>
</reference>
<dbReference type="GO" id="GO:0016853">
    <property type="term" value="F:isomerase activity"/>
    <property type="evidence" value="ECO:0007669"/>
    <property type="project" value="UniProtKB-KW"/>
</dbReference>
<keyword evidence="2" id="KW-0963">Cytoplasm</keyword>
<dbReference type="EMBL" id="JAHEWS010000004">
    <property type="protein sequence ID" value="MBT1586986.1"/>
    <property type="molecule type" value="Genomic_DNA"/>
</dbReference>
<dbReference type="InterPro" id="IPR013785">
    <property type="entry name" value="Aldolase_TIM"/>
</dbReference>
<gene>
    <name evidence="3" type="ORF">KK097_04060</name>
</gene>
<evidence type="ECO:0000256" key="2">
    <source>
        <dbReference type="RuleBase" id="RU363013"/>
    </source>
</evidence>
<keyword evidence="2" id="KW-0312">Gluconeogenesis</keyword>
<comment type="subunit">
    <text evidence="2">Homodimer.</text>
</comment>
<comment type="similarity">
    <text evidence="2">Belongs to the triosephosphate isomerase family.</text>
</comment>
<accession>A0ABS5VDH8</accession>
<comment type="catalytic activity">
    <reaction evidence="2">
        <text>D-glyceraldehyde 3-phosphate = dihydroxyacetone phosphate</text>
        <dbReference type="Rhea" id="RHEA:18585"/>
        <dbReference type="ChEBI" id="CHEBI:57642"/>
        <dbReference type="ChEBI" id="CHEBI:59776"/>
        <dbReference type="EC" id="5.3.1.1"/>
    </reaction>
</comment>
<dbReference type="PANTHER" id="PTHR21139:SF2">
    <property type="entry name" value="TRIOSEPHOSPHATE ISOMERASE"/>
    <property type="match status" value="1"/>
</dbReference>
<protein>
    <recommendedName>
        <fullName evidence="2">Triosephosphate isomerase</fullName>
        <ecNumber evidence="2">5.3.1.1</ecNumber>
    </recommendedName>
</protein>
<dbReference type="EC" id="5.3.1.1" evidence="2"/>
<dbReference type="RefSeq" id="WP_214543788.1">
    <property type="nucleotide sequence ID" value="NZ_JAHEWS010000004.1"/>
</dbReference>
<comment type="pathway">
    <text evidence="2">Carbohydrate degradation; glycolysis; D-glyceraldehyde 3-phosphate from glycerone phosphate: step 1/1.</text>
</comment>
<dbReference type="PROSITE" id="PS51440">
    <property type="entry name" value="TIM_2"/>
    <property type="match status" value="1"/>
</dbReference>
<dbReference type="SUPFAM" id="SSF51351">
    <property type="entry name" value="Triosephosphate isomerase (TIM)"/>
    <property type="match status" value="1"/>
</dbReference>
<comment type="subcellular location">
    <subcellularLocation>
        <location evidence="2">Cytoplasm</location>
    </subcellularLocation>
</comment>
<organism evidence="3 4">
    <name type="scientific">Curtobacterium aurantiacum</name>
    <dbReference type="NCBI Taxonomy" id="3236919"/>
    <lineage>
        <taxon>Bacteria</taxon>
        <taxon>Bacillati</taxon>
        <taxon>Actinomycetota</taxon>
        <taxon>Actinomycetes</taxon>
        <taxon>Micrococcales</taxon>
        <taxon>Microbacteriaceae</taxon>
        <taxon>Curtobacterium</taxon>
    </lineage>
</organism>
<keyword evidence="4" id="KW-1185">Reference proteome</keyword>
<dbReference type="Gene3D" id="3.20.20.70">
    <property type="entry name" value="Aldolase class I"/>
    <property type="match status" value="1"/>
</dbReference>
<comment type="caution">
    <text evidence="3">The sequence shown here is derived from an EMBL/GenBank/DDBJ whole genome shotgun (WGS) entry which is preliminary data.</text>
</comment>
<keyword evidence="1 2" id="KW-0413">Isomerase</keyword>
<evidence type="ECO:0000313" key="3">
    <source>
        <dbReference type="EMBL" id="MBT1586986.1"/>
    </source>
</evidence>
<sequence length="258" mass="26685">MITVGVSLKTYFSHARTLSWAAEVADIARRHPAVRSGAASLFVAPTFPALVPVRDLLAGTGVQLAAQDLSWADAGAFTGEVSGAELREIGVDLVEIGHAERRSLFHEDDATIAGKVHAAFRNHLRPLVCVGEPDRASDPTEAVAAVTAQLDRAVSTAVADGLAGPLTVAYEPVWAIGAPAPAPDDHIVAVLAGIEQHLATRPELHGSTVLYGGSAGPGLLTRGQGRIGGLFLGRFAHDPAAIATILDEVAALDARGLQ</sequence>
<dbReference type="InterPro" id="IPR035990">
    <property type="entry name" value="TIM_sf"/>
</dbReference>